<keyword evidence="2 6" id="KW-0812">Transmembrane</keyword>
<reference evidence="8" key="1">
    <citation type="submission" date="2023-06" db="EMBL/GenBank/DDBJ databases">
        <title>Genome-scale phylogeny and comparative genomics of the fungal order Sordariales.</title>
        <authorList>
            <consortium name="Lawrence Berkeley National Laboratory"/>
            <person name="Hensen N."/>
            <person name="Bonometti L."/>
            <person name="Westerberg I."/>
            <person name="Brannstrom I.O."/>
            <person name="Guillou S."/>
            <person name="Cros-Aarteil S."/>
            <person name="Calhoun S."/>
            <person name="Haridas S."/>
            <person name="Kuo A."/>
            <person name="Mondo S."/>
            <person name="Pangilinan J."/>
            <person name="Riley R."/>
            <person name="Labutti K."/>
            <person name="Andreopoulos B."/>
            <person name="Lipzen A."/>
            <person name="Chen C."/>
            <person name="Yanf M."/>
            <person name="Daum C."/>
            <person name="Ng V."/>
            <person name="Clum A."/>
            <person name="Steindorff A."/>
            <person name="Ohm R."/>
            <person name="Martin F."/>
            <person name="Silar P."/>
            <person name="Natvig D."/>
            <person name="Lalanne C."/>
            <person name="Gautier V."/>
            <person name="Ament-Velasquez S.L."/>
            <person name="Kruys A."/>
            <person name="Hutchinson M.I."/>
            <person name="Powell A.J."/>
            <person name="Barry K."/>
            <person name="Miller A.N."/>
            <person name="Grigoriev I.V."/>
            <person name="Debuchy R."/>
            <person name="Gladieux P."/>
            <person name="Thoren M.H."/>
            <person name="Johannesson H."/>
        </authorList>
    </citation>
    <scope>NUCLEOTIDE SEQUENCE</scope>
    <source>
        <strain evidence="8">SMH4607-1</strain>
    </source>
</reference>
<dbReference type="AlphaFoldDB" id="A0AA40AI71"/>
<dbReference type="PANTHER" id="PTHR33048">
    <property type="entry name" value="PTH11-LIKE INTEGRAL MEMBRANE PROTEIN (AFU_ORTHOLOGUE AFUA_5G11245)"/>
    <property type="match status" value="1"/>
</dbReference>
<keyword evidence="3 6" id="KW-1133">Transmembrane helix</keyword>
<evidence type="ECO:0000256" key="4">
    <source>
        <dbReference type="ARBA" id="ARBA00023136"/>
    </source>
</evidence>
<proteinExistence type="inferred from homology"/>
<dbReference type="Proteomes" id="UP001172102">
    <property type="component" value="Unassembled WGS sequence"/>
</dbReference>
<dbReference type="EMBL" id="JAUKUA010000004">
    <property type="protein sequence ID" value="KAK0716296.1"/>
    <property type="molecule type" value="Genomic_DNA"/>
</dbReference>
<evidence type="ECO:0000256" key="6">
    <source>
        <dbReference type="SAM" id="Phobius"/>
    </source>
</evidence>
<dbReference type="InterPro" id="IPR052337">
    <property type="entry name" value="SAT4-like"/>
</dbReference>
<organism evidence="8 9">
    <name type="scientific">Lasiosphaeris hirsuta</name>
    <dbReference type="NCBI Taxonomy" id="260670"/>
    <lineage>
        <taxon>Eukaryota</taxon>
        <taxon>Fungi</taxon>
        <taxon>Dikarya</taxon>
        <taxon>Ascomycota</taxon>
        <taxon>Pezizomycotina</taxon>
        <taxon>Sordariomycetes</taxon>
        <taxon>Sordariomycetidae</taxon>
        <taxon>Sordariales</taxon>
        <taxon>Lasiosphaeriaceae</taxon>
        <taxon>Lasiosphaeris</taxon>
    </lineage>
</organism>
<dbReference type="PANTHER" id="PTHR33048:SF129">
    <property type="entry name" value="INTEGRAL MEMBRANE PROTEIN-RELATED"/>
    <property type="match status" value="1"/>
</dbReference>
<feature type="transmembrane region" description="Helical" evidence="6">
    <location>
        <begin position="127"/>
        <end position="149"/>
    </location>
</feature>
<evidence type="ECO:0000259" key="7">
    <source>
        <dbReference type="Pfam" id="PF20684"/>
    </source>
</evidence>
<comment type="subcellular location">
    <subcellularLocation>
        <location evidence="1">Membrane</location>
        <topology evidence="1">Multi-pass membrane protein</topology>
    </subcellularLocation>
</comment>
<comment type="caution">
    <text evidence="8">The sequence shown here is derived from an EMBL/GenBank/DDBJ whole genome shotgun (WGS) entry which is preliminary data.</text>
</comment>
<keyword evidence="4 6" id="KW-0472">Membrane</keyword>
<evidence type="ECO:0000313" key="8">
    <source>
        <dbReference type="EMBL" id="KAK0716296.1"/>
    </source>
</evidence>
<name>A0AA40AI71_9PEZI</name>
<evidence type="ECO:0000256" key="2">
    <source>
        <dbReference type="ARBA" id="ARBA00022692"/>
    </source>
</evidence>
<feature type="transmembrane region" description="Helical" evidence="6">
    <location>
        <begin position="172"/>
        <end position="197"/>
    </location>
</feature>
<feature type="transmembrane region" description="Helical" evidence="6">
    <location>
        <begin position="13"/>
        <end position="34"/>
    </location>
</feature>
<accession>A0AA40AI71</accession>
<dbReference type="InterPro" id="IPR049326">
    <property type="entry name" value="Rhodopsin_dom_fungi"/>
</dbReference>
<dbReference type="Pfam" id="PF20684">
    <property type="entry name" value="Fung_rhodopsin"/>
    <property type="match status" value="1"/>
</dbReference>
<feature type="transmembrane region" description="Helical" evidence="6">
    <location>
        <begin position="209"/>
        <end position="231"/>
    </location>
</feature>
<evidence type="ECO:0000256" key="5">
    <source>
        <dbReference type="ARBA" id="ARBA00038359"/>
    </source>
</evidence>
<sequence>MSSLGKAPADTSAGYRALAILLPLFVLALASYVVRIWTRVRLKHRLNAADYTLTIAALAESVSIVLTIVAVSHGFGCPLPLLSPSQIEVIGATTFTVFIIALWASSFARISILCLLLQIAQEHVWRWVLWSGIALQGTSLAACIISQLVQCRPIRSMWASVPEKTCLPTEHIWIVAWVFSGIAIISDLLCAVLPSLLIRRLHRPLAEKVLLCVLMGLCLIATIAGIFKVLVLKSYDATSENAIADMMTAYLWIRIEELILIIAACAPLLKRPIENLLQRLALPGFRSRVNGLDSIITIPPSTRKVEYFSGPQTSTDMETNRSRMQGPALASASLVLPSLKQKNAIFPVNESDGTRSWDLCLRFGCLEEIVSFNSILRVLSQIL</sequence>
<comment type="similarity">
    <text evidence="5">Belongs to the SAT4 family.</text>
</comment>
<feature type="transmembrane region" description="Helical" evidence="6">
    <location>
        <begin position="55"/>
        <end position="75"/>
    </location>
</feature>
<feature type="transmembrane region" description="Helical" evidence="6">
    <location>
        <begin position="95"/>
        <end position="120"/>
    </location>
</feature>
<evidence type="ECO:0000313" key="9">
    <source>
        <dbReference type="Proteomes" id="UP001172102"/>
    </source>
</evidence>
<protein>
    <recommendedName>
        <fullName evidence="7">Rhodopsin domain-containing protein</fullName>
    </recommendedName>
</protein>
<feature type="transmembrane region" description="Helical" evidence="6">
    <location>
        <begin position="251"/>
        <end position="269"/>
    </location>
</feature>
<dbReference type="GO" id="GO:0016020">
    <property type="term" value="C:membrane"/>
    <property type="evidence" value="ECO:0007669"/>
    <property type="project" value="UniProtKB-SubCell"/>
</dbReference>
<evidence type="ECO:0000256" key="3">
    <source>
        <dbReference type="ARBA" id="ARBA00022989"/>
    </source>
</evidence>
<feature type="domain" description="Rhodopsin" evidence="7">
    <location>
        <begin position="34"/>
        <end position="274"/>
    </location>
</feature>
<keyword evidence="9" id="KW-1185">Reference proteome</keyword>
<gene>
    <name evidence="8" type="ORF">B0H67DRAFT_260857</name>
</gene>
<evidence type="ECO:0000256" key="1">
    <source>
        <dbReference type="ARBA" id="ARBA00004141"/>
    </source>
</evidence>